<dbReference type="InterPro" id="IPR051044">
    <property type="entry name" value="MAG_DAG_Lipase"/>
</dbReference>
<dbReference type="InterPro" id="IPR022742">
    <property type="entry name" value="Hydrolase_4"/>
</dbReference>
<reference evidence="3 4" key="1">
    <citation type="submission" date="2019-07" db="EMBL/GenBank/DDBJ databases">
        <authorList>
            <person name="Brisse S."/>
            <person name="Rodrigues C."/>
            <person name="Thorpe H."/>
        </authorList>
    </citation>
    <scope>NUCLEOTIDE SEQUENCE [LARGE SCALE GENOMIC DNA]</scope>
    <source>
        <strain evidence="3">SB6422</strain>
    </source>
</reference>
<protein>
    <submittedName>
        <fullName evidence="3">Monoacylglycerol lipase</fullName>
    </submittedName>
</protein>
<feature type="domain" description="Methyltransferase" evidence="2">
    <location>
        <begin position="276"/>
        <end position="583"/>
    </location>
</feature>
<dbReference type="InterPro" id="IPR029063">
    <property type="entry name" value="SAM-dependent_MTases_sf"/>
</dbReference>
<dbReference type="CDD" id="cd02440">
    <property type="entry name" value="AdoMet_MTases"/>
    <property type="match status" value="1"/>
</dbReference>
<evidence type="ECO:0000259" key="2">
    <source>
        <dbReference type="Pfam" id="PF12147"/>
    </source>
</evidence>
<gene>
    <name evidence="3" type="ORF">SB6422_01921</name>
</gene>
<dbReference type="Pfam" id="PF12146">
    <property type="entry name" value="Hydrolase_4"/>
    <property type="match status" value="1"/>
</dbReference>
<dbReference type="PANTHER" id="PTHR11614">
    <property type="entry name" value="PHOSPHOLIPASE-RELATED"/>
    <property type="match status" value="1"/>
</dbReference>
<feature type="domain" description="Serine aminopeptidase S33" evidence="1">
    <location>
        <begin position="32"/>
        <end position="268"/>
    </location>
</feature>
<accession>A0A564KWQ4</accession>
<dbReference type="Proteomes" id="UP000317374">
    <property type="component" value="Unassembled WGS sequence"/>
</dbReference>
<dbReference type="InterPro" id="IPR029058">
    <property type="entry name" value="AB_hydrolase_fold"/>
</dbReference>
<dbReference type="Gene3D" id="3.40.50.1820">
    <property type="entry name" value="alpha/beta hydrolase"/>
    <property type="match status" value="1"/>
</dbReference>
<proteinExistence type="predicted"/>
<dbReference type="RefSeq" id="WP_142513601.1">
    <property type="nucleotide sequence ID" value="NZ_CABGGW010000034.1"/>
</dbReference>
<evidence type="ECO:0000313" key="3">
    <source>
        <dbReference type="EMBL" id="VUS73718.1"/>
    </source>
</evidence>
<dbReference type="AlphaFoldDB" id="A0A564KWQ4"/>
<organism evidence="3 4">
    <name type="scientific">Klebsiella huaxiensis</name>
    <dbReference type="NCBI Taxonomy" id="2153354"/>
    <lineage>
        <taxon>Bacteria</taxon>
        <taxon>Pseudomonadati</taxon>
        <taxon>Pseudomonadota</taxon>
        <taxon>Gammaproteobacteria</taxon>
        <taxon>Enterobacterales</taxon>
        <taxon>Enterobacteriaceae</taxon>
        <taxon>Klebsiella/Raoultella group</taxon>
        <taxon>Klebsiella</taxon>
    </lineage>
</organism>
<dbReference type="FunFam" id="3.40.50.150:FF:000266">
    <property type="entry name" value="Alpha/beta fold hydrolase"/>
    <property type="match status" value="1"/>
</dbReference>
<dbReference type="SUPFAM" id="SSF53335">
    <property type="entry name" value="S-adenosyl-L-methionine-dependent methyltransferases"/>
    <property type="match status" value="1"/>
</dbReference>
<name>A0A564KWQ4_9ENTR</name>
<dbReference type="EMBL" id="CABGGW010000034">
    <property type="protein sequence ID" value="VUS73718.1"/>
    <property type="molecule type" value="Genomic_DNA"/>
</dbReference>
<sequence>MVETRIAQEHHFVTSDNTSLFYRYWPALAAGAPRKVIVLFHRGHEHSGRLQHIVDELDMPEADFYAWDARGHGRSPGERGFSPSLARSVCDVDEFVRFAAANSQTDMLDVTVIAQSVGAVLAAAWAHDYAPNTRGLVLASPAFKVKLYVPFARAGLGLMYKLRGLFFVNSYVKGKYLTHDPQRVASFNQDPLIARAIAVNILLDLYRTAERLVSDAAAITLPTLMLVSGADYVVHRKPQRDFYQRLRHPLKEMHVLPGFYHDTLGERDRALAFDKIRAFLDVLYAQLPQPFDYSQEDRWSPGADSWRQLNGGPEPYSCDDLAYRGLRYAMKMLGTQSAGVRLGFTTGFDSGSTLDYVYRNQPQGSSWLGRHIDKNYLNSVGWRGIRQRKVHLQQLIQQAVAQLTAQGVPVRVVDIAAGHGRYVLDALEAETTVSEILLRDYSELNVEKGQQMIAERGMSARARFEQGDAFNRAELAALEPKPTLGIVSGLYELFPENAPVRESLEGLGQAIPPGGVLIYTGQPWHPQLKTIAWSLTSHKDGKAWVMRVRTQGEIDALVREAGFEKCTQLIDEWGIFTVSMAVRRDD</sequence>
<dbReference type="OrthoDB" id="9806902at2"/>
<evidence type="ECO:0000259" key="1">
    <source>
        <dbReference type="Pfam" id="PF12146"/>
    </source>
</evidence>
<evidence type="ECO:0000313" key="4">
    <source>
        <dbReference type="Proteomes" id="UP000317374"/>
    </source>
</evidence>
<dbReference type="Pfam" id="PF12147">
    <property type="entry name" value="Methyltransf_20"/>
    <property type="match status" value="1"/>
</dbReference>
<dbReference type="InterPro" id="IPR022744">
    <property type="entry name" value="MeTrfase_dom_put"/>
</dbReference>
<dbReference type="Gene3D" id="3.40.50.150">
    <property type="entry name" value="Vaccinia Virus protein VP39"/>
    <property type="match status" value="1"/>
</dbReference>
<dbReference type="FunFam" id="3.40.50.1820:FF:000201">
    <property type="entry name" value="Alpha/beta fold hydrolase"/>
    <property type="match status" value="1"/>
</dbReference>
<dbReference type="SUPFAM" id="SSF53474">
    <property type="entry name" value="alpha/beta-Hydrolases"/>
    <property type="match status" value="1"/>
</dbReference>